<keyword evidence="1" id="KW-1003">Cell membrane</keyword>
<keyword evidence="3" id="KW-0472">Membrane</keyword>
<evidence type="ECO:0000256" key="2">
    <source>
        <dbReference type="ARBA" id="ARBA00022729"/>
    </source>
</evidence>
<evidence type="ECO:0000256" key="5">
    <source>
        <dbReference type="ARBA" id="ARBA00023288"/>
    </source>
</evidence>
<dbReference type="GO" id="GO:0030288">
    <property type="term" value="C:outer membrane-bounded periplasmic space"/>
    <property type="evidence" value="ECO:0007669"/>
    <property type="project" value="InterPro"/>
</dbReference>
<dbReference type="STRING" id="1549748.WH95_11135"/>
<accession>A0A0M2R4W5</accession>
<dbReference type="Gene3D" id="3.40.50.10610">
    <property type="entry name" value="ABC-type transport auxiliary lipoprotein component"/>
    <property type="match status" value="1"/>
</dbReference>
<dbReference type="EMBL" id="LANI01000017">
    <property type="protein sequence ID" value="KKJ76691.1"/>
    <property type="molecule type" value="Genomic_DNA"/>
</dbReference>
<keyword evidence="2 6" id="KW-0732">Signal</keyword>
<comment type="caution">
    <text evidence="7">The sequence shown here is derived from an EMBL/GenBank/DDBJ whole genome shotgun (WGS) entry which is preliminary data.</text>
</comment>
<reference evidence="7 8" key="1">
    <citation type="submission" date="2015-03" db="EMBL/GenBank/DDBJ databases">
        <title>Genome sequence of Kiloniella sp. P1-1, isolated from the gut microflora of Pacific white shrimp, Penaeus vannamei.</title>
        <authorList>
            <person name="Shao Z."/>
            <person name="Wang L."/>
            <person name="Li X."/>
        </authorList>
    </citation>
    <scope>NUCLEOTIDE SEQUENCE [LARGE SCALE GENOMIC DNA]</scope>
    <source>
        <strain evidence="7 8">P1-1</strain>
    </source>
</reference>
<feature type="signal peptide" evidence="6">
    <location>
        <begin position="1"/>
        <end position="32"/>
    </location>
</feature>
<evidence type="ECO:0000256" key="3">
    <source>
        <dbReference type="ARBA" id="ARBA00023136"/>
    </source>
</evidence>
<name>A0A0M2R4W5_9PROT</name>
<dbReference type="RefSeq" id="WP_046507017.1">
    <property type="nucleotide sequence ID" value="NZ_LANI01000017.1"/>
</dbReference>
<gene>
    <name evidence="7" type="ORF">WH95_11135</name>
</gene>
<proteinExistence type="predicted"/>
<dbReference type="OrthoDB" id="9793163at2"/>
<evidence type="ECO:0000313" key="7">
    <source>
        <dbReference type="EMBL" id="KKJ76691.1"/>
    </source>
</evidence>
<keyword evidence="4" id="KW-0564">Palmitate</keyword>
<dbReference type="InterPro" id="IPR005534">
    <property type="entry name" value="Curli_assmbl/transp-comp_CsgG"/>
</dbReference>
<dbReference type="AlphaFoldDB" id="A0A0M2R4W5"/>
<evidence type="ECO:0000256" key="4">
    <source>
        <dbReference type="ARBA" id="ARBA00023139"/>
    </source>
</evidence>
<protein>
    <recommendedName>
        <fullName evidence="9">Curli production assembly protein CsgG</fullName>
    </recommendedName>
</protein>
<evidence type="ECO:0008006" key="9">
    <source>
        <dbReference type="Google" id="ProtNLM"/>
    </source>
</evidence>
<keyword evidence="8" id="KW-1185">Reference proteome</keyword>
<organism evidence="7 8">
    <name type="scientific">Kiloniella litopenaei</name>
    <dbReference type="NCBI Taxonomy" id="1549748"/>
    <lineage>
        <taxon>Bacteria</taxon>
        <taxon>Pseudomonadati</taxon>
        <taxon>Pseudomonadota</taxon>
        <taxon>Alphaproteobacteria</taxon>
        <taxon>Rhodospirillales</taxon>
        <taxon>Kiloniellaceae</taxon>
        <taxon>Kiloniella</taxon>
    </lineage>
</organism>
<dbReference type="PATRIC" id="fig|1549748.8.peg.395"/>
<keyword evidence="5" id="KW-0449">Lipoprotein</keyword>
<sequence length="343" mass="36828">MSGLWFSNYSKIYIFSLTFVFLLFSSHTVVLAQSSTDDDTEKVAILTEPVQEIAGPKRVVSVGKFDAVGSFEQKYGDWDIGGGLSAMMTSALVESGRFIVVERANVQQVLAEQQLKGQNVTSSTTGPELGQVTGLNFLIYGSVTEFGDQDEGGGFGVGLSGGNVGNLFSGALSRQSASGKVAMDIRLVNATTSQVEEVYRVSEAIDNSSWDLSLGYKGVSMGTNQFLKTPLGEATRKAITRAVQMIAAKSNSVAWTGRVVDFDEGQVYINAGSNSGIRANDKFMVERVIKKLTDPQTGEVLMIRKKELGLVTVTDVTAKLSFGGFVPLDIDTPQRGDLIVIVR</sequence>
<dbReference type="Pfam" id="PF03783">
    <property type="entry name" value="CsgG"/>
    <property type="match status" value="1"/>
</dbReference>
<evidence type="ECO:0000256" key="6">
    <source>
        <dbReference type="SAM" id="SignalP"/>
    </source>
</evidence>
<evidence type="ECO:0000313" key="8">
    <source>
        <dbReference type="Proteomes" id="UP000034491"/>
    </source>
</evidence>
<evidence type="ECO:0000256" key="1">
    <source>
        <dbReference type="ARBA" id="ARBA00022475"/>
    </source>
</evidence>
<dbReference type="Proteomes" id="UP000034491">
    <property type="component" value="Unassembled WGS sequence"/>
</dbReference>
<dbReference type="PANTHER" id="PTHR41164">
    <property type="entry name" value="CURLI PRODUCTION ASSEMBLY/TRANSPORT COMPONENT CSGG"/>
    <property type="match status" value="1"/>
</dbReference>
<feature type="chain" id="PRO_5005640470" description="Curli production assembly protein CsgG" evidence="6">
    <location>
        <begin position="33"/>
        <end position="343"/>
    </location>
</feature>
<dbReference type="PANTHER" id="PTHR41164:SF1">
    <property type="entry name" value="CURLI PRODUCTION ASSEMBLY_TRANSPORT COMPONENT CSGG"/>
    <property type="match status" value="1"/>
</dbReference>